<accession>A0A3N4H6T7</accession>
<keyword evidence="1" id="KW-0175">Coiled coil</keyword>
<feature type="region of interest" description="Disordered" evidence="2">
    <location>
        <begin position="63"/>
        <end position="114"/>
    </location>
</feature>
<feature type="region of interest" description="Disordered" evidence="2">
    <location>
        <begin position="372"/>
        <end position="394"/>
    </location>
</feature>
<dbReference type="AlphaFoldDB" id="A0A3N4H6T7"/>
<evidence type="ECO:0000256" key="2">
    <source>
        <dbReference type="SAM" id="MobiDB-lite"/>
    </source>
</evidence>
<feature type="region of interest" description="Disordered" evidence="2">
    <location>
        <begin position="430"/>
        <end position="453"/>
    </location>
</feature>
<evidence type="ECO:0000256" key="1">
    <source>
        <dbReference type="SAM" id="Coils"/>
    </source>
</evidence>
<feature type="compositionally biased region" description="Polar residues" evidence="2">
    <location>
        <begin position="82"/>
        <end position="102"/>
    </location>
</feature>
<feature type="compositionally biased region" description="Acidic residues" evidence="2">
    <location>
        <begin position="443"/>
        <end position="453"/>
    </location>
</feature>
<name>A0A3N4H6T7_ASCIM</name>
<sequence length="453" mass="50556">MSSSNDPTSNDEHRPVWDQMYEMWEDGLIPSNDASDADIQDIMMGLETESSVREVRHIIRRLNAMGPPPPRPTRISPTHRTSAFNTPTRRSNTNPFSPTSPTVRRKRRANSSTSLGFTSISEQNAALRTEGRRLESALESSQQAVEHLQAKNERFADQLQAYVENLIETEDALAEARNARDVLSDQVQASSDSAATFARSTTILQNNHDEAMKKQEAKVKEAEENVRKARGAQMKAEQDLLQAEEEQRKAMEEQKRLREELERVRRELKEQREENVQLGNENKRIKLTYDNGKDELTAKLEKAQNEIAAFDQSIAAKDQDIAAKDVEIAAKDQDIAARDQTIAARDQAIVARDQELANRQLLIDNLQQQLNNRPARRRGGRATAGGGRVSTAEVNRLTNEAAPVFGVEVPVVTDAQGNVVGHGVATLPAMPRLRSAARNNDESDHEDDDGDAQ</sequence>
<protein>
    <submittedName>
        <fullName evidence="3">Uncharacterized protein</fullName>
    </submittedName>
</protein>
<evidence type="ECO:0000313" key="4">
    <source>
        <dbReference type="Proteomes" id="UP000275078"/>
    </source>
</evidence>
<gene>
    <name evidence="3" type="ORF">BJ508DRAFT_336940</name>
</gene>
<reference evidence="3 4" key="1">
    <citation type="journal article" date="2018" name="Nat. Ecol. Evol.">
        <title>Pezizomycetes genomes reveal the molecular basis of ectomycorrhizal truffle lifestyle.</title>
        <authorList>
            <person name="Murat C."/>
            <person name="Payen T."/>
            <person name="Noel B."/>
            <person name="Kuo A."/>
            <person name="Morin E."/>
            <person name="Chen J."/>
            <person name="Kohler A."/>
            <person name="Krizsan K."/>
            <person name="Balestrini R."/>
            <person name="Da Silva C."/>
            <person name="Montanini B."/>
            <person name="Hainaut M."/>
            <person name="Levati E."/>
            <person name="Barry K.W."/>
            <person name="Belfiori B."/>
            <person name="Cichocki N."/>
            <person name="Clum A."/>
            <person name="Dockter R.B."/>
            <person name="Fauchery L."/>
            <person name="Guy J."/>
            <person name="Iotti M."/>
            <person name="Le Tacon F."/>
            <person name="Lindquist E.A."/>
            <person name="Lipzen A."/>
            <person name="Malagnac F."/>
            <person name="Mello A."/>
            <person name="Molinier V."/>
            <person name="Miyauchi S."/>
            <person name="Poulain J."/>
            <person name="Riccioni C."/>
            <person name="Rubini A."/>
            <person name="Sitrit Y."/>
            <person name="Splivallo R."/>
            <person name="Traeger S."/>
            <person name="Wang M."/>
            <person name="Zifcakova L."/>
            <person name="Wipf D."/>
            <person name="Zambonelli A."/>
            <person name="Paolocci F."/>
            <person name="Nowrousian M."/>
            <person name="Ottonello S."/>
            <person name="Baldrian P."/>
            <person name="Spatafora J.W."/>
            <person name="Henrissat B."/>
            <person name="Nagy L.G."/>
            <person name="Aury J.M."/>
            <person name="Wincker P."/>
            <person name="Grigoriev I.V."/>
            <person name="Bonfante P."/>
            <person name="Martin F.M."/>
        </authorList>
    </citation>
    <scope>NUCLEOTIDE SEQUENCE [LARGE SCALE GENOMIC DNA]</scope>
    <source>
        <strain evidence="3 4">RN42</strain>
    </source>
</reference>
<dbReference type="EMBL" id="ML120150">
    <property type="protein sequence ID" value="RPA70663.1"/>
    <property type="molecule type" value="Genomic_DNA"/>
</dbReference>
<proteinExistence type="predicted"/>
<dbReference type="Proteomes" id="UP000275078">
    <property type="component" value="Unassembled WGS sequence"/>
</dbReference>
<feature type="coiled-coil region" evidence="1">
    <location>
        <begin position="131"/>
        <end position="320"/>
    </location>
</feature>
<evidence type="ECO:0000313" key="3">
    <source>
        <dbReference type="EMBL" id="RPA70663.1"/>
    </source>
</evidence>
<organism evidence="3 4">
    <name type="scientific">Ascobolus immersus RN42</name>
    <dbReference type="NCBI Taxonomy" id="1160509"/>
    <lineage>
        <taxon>Eukaryota</taxon>
        <taxon>Fungi</taxon>
        <taxon>Dikarya</taxon>
        <taxon>Ascomycota</taxon>
        <taxon>Pezizomycotina</taxon>
        <taxon>Pezizomycetes</taxon>
        <taxon>Pezizales</taxon>
        <taxon>Ascobolaceae</taxon>
        <taxon>Ascobolus</taxon>
    </lineage>
</organism>
<keyword evidence="4" id="KW-1185">Reference proteome</keyword>